<feature type="domain" description="HTH marR-type" evidence="1">
    <location>
        <begin position="1"/>
        <end position="137"/>
    </location>
</feature>
<dbReference type="SUPFAM" id="SSF46785">
    <property type="entry name" value="Winged helix' DNA-binding domain"/>
    <property type="match status" value="1"/>
</dbReference>
<dbReference type="GO" id="GO:0006950">
    <property type="term" value="P:response to stress"/>
    <property type="evidence" value="ECO:0007669"/>
    <property type="project" value="TreeGrafter"/>
</dbReference>
<sequence>MIDALRSLLWLTRPLMQRVEAQVEHGLTGTELTVRMRAVLEILHHHGPLPVPDLARLLEIQRQYVQVMVNDTIKAHLTEKSPNPRHTRSPLIRLTPKGTDCIRMILEREAEILDLVSDGLSPDEVAIALRVLRHCHAKLEKQI</sequence>
<keyword evidence="3" id="KW-1185">Reference proteome</keyword>
<dbReference type="InterPro" id="IPR000835">
    <property type="entry name" value="HTH_MarR-typ"/>
</dbReference>
<dbReference type="OrthoDB" id="5511415at2"/>
<dbReference type="InterPro" id="IPR039422">
    <property type="entry name" value="MarR/SlyA-like"/>
</dbReference>
<name>A0A0P7JR10_9RHOB</name>
<organism evidence="2 3">
    <name type="scientific">Aliiroseovarius crassostreae</name>
    <dbReference type="NCBI Taxonomy" id="154981"/>
    <lineage>
        <taxon>Bacteria</taxon>
        <taxon>Pseudomonadati</taxon>
        <taxon>Pseudomonadota</taxon>
        <taxon>Alphaproteobacteria</taxon>
        <taxon>Rhodobacterales</taxon>
        <taxon>Paracoccaceae</taxon>
        <taxon>Aliiroseovarius</taxon>
    </lineage>
</organism>
<proteinExistence type="predicted"/>
<dbReference type="PANTHER" id="PTHR33164">
    <property type="entry name" value="TRANSCRIPTIONAL REGULATOR, MARR FAMILY"/>
    <property type="match status" value="1"/>
</dbReference>
<comment type="caution">
    <text evidence="2">The sequence shown here is derived from an EMBL/GenBank/DDBJ whole genome shotgun (WGS) entry which is preliminary data.</text>
</comment>
<dbReference type="GO" id="GO:0003700">
    <property type="term" value="F:DNA-binding transcription factor activity"/>
    <property type="evidence" value="ECO:0007669"/>
    <property type="project" value="InterPro"/>
</dbReference>
<dbReference type="InterPro" id="IPR036390">
    <property type="entry name" value="WH_DNA-bd_sf"/>
</dbReference>
<dbReference type="RefSeq" id="WP_055190558.1">
    <property type="nucleotide sequence ID" value="NZ_FPBS01000013.1"/>
</dbReference>
<dbReference type="SMART" id="SM00347">
    <property type="entry name" value="HTH_MARR"/>
    <property type="match status" value="1"/>
</dbReference>
<dbReference type="EMBL" id="LKBA01000006">
    <property type="protein sequence ID" value="KPN63831.1"/>
    <property type="molecule type" value="Genomic_DNA"/>
</dbReference>
<evidence type="ECO:0000259" key="1">
    <source>
        <dbReference type="PROSITE" id="PS50995"/>
    </source>
</evidence>
<dbReference type="InterPro" id="IPR036388">
    <property type="entry name" value="WH-like_DNA-bd_sf"/>
</dbReference>
<gene>
    <name evidence="2" type="ORF">AKJ29_13580</name>
</gene>
<dbReference type="PROSITE" id="PS50995">
    <property type="entry name" value="HTH_MARR_2"/>
    <property type="match status" value="1"/>
</dbReference>
<dbReference type="Gene3D" id="1.10.10.10">
    <property type="entry name" value="Winged helix-like DNA-binding domain superfamily/Winged helix DNA-binding domain"/>
    <property type="match status" value="1"/>
</dbReference>
<dbReference type="AlphaFoldDB" id="A0A0P7JR10"/>
<reference evidence="2 3" key="1">
    <citation type="submission" date="2015-09" db="EMBL/GenBank/DDBJ databases">
        <title>Draft genome sequence of Aliiroseovarius crassostreae CV919-312TSm, the causative agent of Roseovarius Oyster Disease (formerly Juvenile Oyster Disease).</title>
        <authorList>
            <person name="Kessner L."/>
            <person name="Spinard E."/>
            <person name="Nelson D."/>
        </authorList>
    </citation>
    <scope>NUCLEOTIDE SEQUENCE [LARGE SCALE GENOMIC DNA]</scope>
    <source>
        <strain evidence="2 3">CV919-312</strain>
    </source>
</reference>
<evidence type="ECO:0000313" key="2">
    <source>
        <dbReference type="EMBL" id="KPN63831.1"/>
    </source>
</evidence>
<dbReference type="STRING" id="154981.AKJ29_13580"/>
<dbReference type="Proteomes" id="UP000050471">
    <property type="component" value="Unassembled WGS sequence"/>
</dbReference>
<protein>
    <recommendedName>
        <fullName evidence="1">HTH marR-type domain-containing protein</fullName>
    </recommendedName>
</protein>
<accession>A0A0P7JR10</accession>
<evidence type="ECO:0000313" key="3">
    <source>
        <dbReference type="Proteomes" id="UP000050471"/>
    </source>
</evidence>
<dbReference type="PANTHER" id="PTHR33164:SF99">
    <property type="entry name" value="MARR FAMILY REGULATORY PROTEIN"/>
    <property type="match status" value="1"/>
</dbReference>